<accession>A0A223LEA5</accession>
<evidence type="ECO:0000313" key="1">
    <source>
        <dbReference type="EMBL" id="ASU00236.1"/>
    </source>
</evidence>
<dbReference type="GeneID" id="55604683"/>
<evidence type="ECO:0000313" key="2">
    <source>
        <dbReference type="Proteomes" id="UP000226092"/>
    </source>
</evidence>
<sequence length="167" mass="18610">MKKLYVEKRVTKDVEGIVIEEGSGFNYKSKRLVVSVINKNNGVVSQLIACITGLTIILDHFNLSGGVRVTEYHSGGTVTYETDVSEFGMTLNGNLFTIKKEKVSEFRELEVGDMLTIGLRRNKNPKDISVSFIGHDGSAIATDCNGKSYFINRNDRDQLKSLKLKLM</sequence>
<organism evidence="1 2">
    <name type="scientific">Aeromonas phage AS-zj</name>
    <dbReference type="NCBI Taxonomy" id="2024208"/>
    <lineage>
        <taxon>Viruses</taxon>
        <taxon>Duplodnaviria</taxon>
        <taxon>Heunggongvirae</taxon>
        <taxon>Uroviricota</taxon>
        <taxon>Caudoviricetes</taxon>
        <taxon>Pantevenvirales</taxon>
        <taxon>Straboviridae</taxon>
        <taxon>Emmerichvirinae</taxon>
        <taxon>Ceceduovirus</taxon>
        <taxon>Ceceduovirus aszj</taxon>
    </lineage>
</organism>
<name>A0A223LEA5_9CAUD</name>
<proteinExistence type="predicted"/>
<protein>
    <submittedName>
        <fullName evidence="1">Uncharacterized protein</fullName>
    </submittedName>
</protein>
<dbReference type="Proteomes" id="UP000226092">
    <property type="component" value="Segment"/>
</dbReference>
<reference evidence="1 2" key="1">
    <citation type="submission" date="2017-07" db="EMBL/GenBank/DDBJ databases">
        <title>In vitro design and evaluation of phage cocktails against multidrug-resistant Aeromonas salmonicida.</title>
        <authorList>
            <person name="Chen L."/>
            <person name="Yuan S."/>
            <person name="Ma Y."/>
        </authorList>
    </citation>
    <scope>NUCLEOTIDE SEQUENCE [LARGE SCALE GENOMIC DNA]</scope>
</reference>
<keyword evidence="2" id="KW-1185">Reference proteome</keyword>
<dbReference type="EMBL" id="MF448340">
    <property type="protein sequence ID" value="ASU00236.1"/>
    <property type="molecule type" value="Genomic_DNA"/>
</dbReference>
<dbReference type="KEGG" id="vg:55604683"/>
<dbReference type="RefSeq" id="YP_009834616.1">
    <property type="nucleotide sequence ID" value="NC_048673.1"/>
</dbReference>